<dbReference type="InterPro" id="IPR011990">
    <property type="entry name" value="TPR-like_helical_dom_sf"/>
</dbReference>
<dbReference type="Gene3D" id="1.25.40.10">
    <property type="entry name" value="Tetratricopeptide repeat domain"/>
    <property type="match status" value="2"/>
</dbReference>
<dbReference type="SUPFAM" id="SSF48452">
    <property type="entry name" value="TPR-like"/>
    <property type="match status" value="2"/>
</dbReference>
<feature type="repeat" description="TPR" evidence="3">
    <location>
        <begin position="275"/>
        <end position="308"/>
    </location>
</feature>
<keyword evidence="2 3" id="KW-0802">TPR repeat</keyword>
<dbReference type="EMBL" id="JAOCDZ010000001">
    <property type="protein sequence ID" value="MDH0734622.1"/>
    <property type="molecule type" value="Genomic_DNA"/>
</dbReference>
<evidence type="ECO:0000256" key="3">
    <source>
        <dbReference type="PROSITE-ProRule" id="PRU00339"/>
    </source>
</evidence>
<dbReference type="AlphaFoldDB" id="A0AA42LN54"/>
<name>A0AA42LN54_9BURK</name>
<dbReference type="PANTHER" id="PTHR45586">
    <property type="entry name" value="TPR REPEAT-CONTAINING PROTEIN PA4667"/>
    <property type="match status" value="1"/>
</dbReference>
<comment type="caution">
    <text evidence="4">The sequence shown here is derived from an EMBL/GenBank/DDBJ whole genome shotgun (WGS) entry which is preliminary data.</text>
</comment>
<proteinExistence type="predicted"/>
<dbReference type="PROSITE" id="PS50005">
    <property type="entry name" value="TPR"/>
    <property type="match status" value="1"/>
</dbReference>
<dbReference type="InterPro" id="IPR019734">
    <property type="entry name" value="TPR_rpt"/>
</dbReference>
<evidence type="ECO:0000256" key="1">
    <source>
        <dbReference type="ARBA" id="ARBA00022737"/>
    </source>
</evidence>
<dbReference type="PANTHER" id="PTHR45586:SF1">
    <property type="entry name" value="LIPOPOLYSACCHARIDE ASSEMBLY PROTEIN B"/>
    <property type="match status" value="1"/>
</dbReference>
<sequence length="649" mass="70634">MVENPVENSVDSAGASAVNPAVAARRAQADATARLREVIKEILDAEDPARDMAKLAPVLAGASDGWRDVRRLLVSPYMREGRLALAIAALEVLIAAYPLRADERRTLASLLGRTEQWERAIAEADAAGALAPESAAMHAARIQLRVQAGRVAEAAEVARATLDVAHADPGEAHFWMLAFSRNGDAADAAGIAASLDPNKLPNERVATVAVRALMDDDRAEAAIQLGNAALGAGHDSAALRSSLGLSHLRRSTEDDRKVHALTHFEAGLRASPSDVRLLTLYGETLLRAGRYKEAVAPLAQAIELAPDLEQTRALYARALRYTLQYDEAAEQMLKLLEKSPEKGMWQRSTIGALSQAGRKQEAEALYDKYVTARSEQLPATFQEAVRQMEARLDSAPIPQARLDWAWSLRGDKDIDRVEWERRVRWGHMMDHLLFDWLECREDSVEEAMQVLGELDTGERFFAPLLAAGRGVVVATAHVGPMYAGLMALELLGIPSRWLATAPSVAQSSYATALISTADQTEAQVAKACMRALNSGYVLCLAIDGAANPAAPRTTFEGQDVTYSSFASHLAHRLGVPSVFYVPRWENGHVAYTLEMLPAANPGEDADAYAERWKAAYFERLREHLAGPPEDLRASGGIWRHVKPADRSAQ</sequence>
<accession>A0AA42LN54</accession>
<evidence type="ECO:0000256" key="2">
    <source>
        <dbReference type="ARBA" id="ARBA00022803"/>
    </source>
</evidence>
<gene>
    <name evidence="4" type="ORF">N5D93_02310</name>
</gene>
<protein>
    <submittedName>
        <fullName evidence="4">Vi polysaccharide transport protein VexE</fullName>
    </submittedName>
</protein>
<dbReference type="InterPro" id="IPR051012">
    <property type="entry name" value="CellSynth/LPSAsmb/PSIAsmb"/>
</dbReference>
<dbReference type="Proteomes" id="UP001161094">
    <property type="component" value="Unassembled WGS sequence"/>
</dbReference>
<reference evidence="4" key="1">
    <citation type="submission" date="2022-09" db="EMBL/GenBank/DDBJ databases">
        <title>Intensive care unit water sources are persistently colonized with multi-drug resistant bacteria and are the site of extensive horizontal gene transfer of antibiotic resistance genes.</title>
        <authorList>
            <person name="Diorio-Toth L."/>
        </authorList>
    </citation>
    <scope>NUCLEOTIDE SEQUENCE</scope>
    <source>
        <strain evidence="4">GD03843</strain>
    </source>
</reference>
<evidence type="ECO:0000313" key="5">
    <source>
        <dbReference type="Proteomes" id="UP001161094"/>
    </source>
</evidence>
<dbReference type="Pfam" id="PF13432">
    <property type="entry name" value="TPR_16"/>
    <property type="match status" value="3"/>
</dbReference>
<evidence type="ECO:0000313" key="4">
    <source>
        <dbReference type="EMBL" id="MDH0734622.1"/>
    </source>
</evidence>
<dbReference type="RefSeq" id="WP_279993650.1">
    <property type="nucleotide sequence ID" value="NZ_JAOCDZ010000001.1"/>
</dbReference>
<organism evidence="4 5">
    <name type="scientific">Achromobacter spanius</name>
    <dbReference type="NCBI Taxonomy" id="217203"/>
    <lineage>
        <taxon>Bacteria</taxon>
        <taxon>Pseudomonadati</taxon>
        <taxon>Pseudomonadota</taxon>
        <taxon>Betaproteobacteria</taxon>
        <taxon>Burkholderiales</taxon>
        <taxon>Alcaligenaceae</taxon>
        <taxon>Achromobacter</taxon>
    </lineage>
</organism>
<keyword evidence="1" id="KW-0677">Repeat</keyword>